<dbReference type="Pfam" id="PF10509">
    <property type="entry name" value="GalKase_gal_bdg"/>
    <property type="match status" value="1"/>
</dbReference>
<dbReference type="SUPFAM" id="SSF55060">
    <property type="entry name" value="GHMP Kinase, C-terminal domain"/>
    <property type="match status" value="1"/>
</dbReference>
<evidence type="ECO:0000259" key="6">
    <source>
        <dbReference type="Pfam" id="PF00288"/>
    </source>
</evidence>
<keyword evidence="2" id="KW-0547">Nucleotide-binding</keyword>
<dbReference type="InterPro" id="IPR013750">
    <property type="entry name" value="GHMP_kinase_C_dom"/>
</dbReference>
<dbReference type="Pfam" id="PF00288">
    <property type="entry name" value="GHMP_kinases_N"/>
    <property type="match status" value="1"/>
</dbReference>
<keyword evidence="9" id="KW-0808">Transferase</keyword>
<evidence type="ECO:0000256" key="4">
    <source>
        <dbReference type="ARBA" id="ARBA00023144"/>
    </source>
</evidence>
<dbReference type="InterPro" id="IPR006204">
    <property type="entry name" value="GHMP_kinase_N_dom"/>
</dbReference>
<evidence type="ECO:0000256" key="5">
    <source>
        <dbReference type="ARBA" id="ARBA00023277"/>
    </source>
</evidence>
<dbReference type="InParanoid" id="A0A066V950"/>
<evidence type="ECO:0000313" key="10">
    <source>
        <dbReference type="Proteomes" id="UP000027361"/>
    </source>
</evidence>
<dbReference type="HOGENOM" id="CLU_017814_6_2_1"/>
<evidence type="ECO:0000313" key="9">
    <source>
        <dbReference type="EMBL" id="KDN38267.1"/>
    </source>
</evidence>
<dbReference type="InterPro" id="IPR014721">
    <property type="entry name" value="Ribsml_uS5_D2-typ_fold_subgr"/>
</dbReference>
<comment type="similarity">
    <text evidence="1">Belongs to the GHMP kinase family. GalK subfamily.</text>
</comment>
<keyword evidence="4" id="KW-0299">Galactose metabolism</keyword>
<feature type="domain" description="Galactokinase N-terminal" evidence="8">
    <location>
        <begin position="36"/>
        <end position="84"/>
    </location>
</feature>
<dbReference type="InterPro" id="IPR019539">
    <property type="entry name" value="GalKase_N"/>
</dbReference>
<dbReference type="RefSeq" id="XP_013240660.1">
    <property type="nucleotide sequence ID" value="XM_013385206.1"/>
</dbReference>
<accession>A0A066V950</accession>
<dbReference type="PRINTS" id="PR00473">
    <property type="entry name" value="GALCTOKINASE"/>
</dbReference>
<dbReference type="STRING" id="1037660.A0A066V950"/>
<dbReference type="Proteomes" id="UP000027361">
    <property type="component" value="Unassembled WGS sequence"/>
</dbReference>
<feature type="domain" description="GHMP kinase N-terminal" evidence="6">
    <location>
        <begin position="136"/>
        <end position="232"/>
    </location>
</feature>
<reference evidence="9 10" key="1">
    <citation type="submission" date="2014-05" db="EMBL/GenBank/DDBJ databases">
        <title>Draft genome sequence of a rare smut relative, Tilletiaria anomala UBC 951.</title>
        <authorList>
            <consortium name="DOE Joint Genome Institute"/>
            <person name="Toome M."/>
            <person name="Kuo A."/>
            <person name="Henrissat B."/>
            <person name="Lipzen A."/>
            <person name="Tritt A."/>
            <person name="Yoshinaga Y."/>
            <person name="Zane M."/>
            <person name="Barry K."/>
            <person name="Grigoriev I.V."/>
            <person name="Spatafora J.W."/>
            <person name="Aimea M.C."/>
        </authorList>
    </citation>
    <scope>NUCLEOTIDE SEQUENCE [LARGE SCALE GENOMIC DNA]</scope>
    <source>
        <strain evidence="9 10">UBC 951</strain>
    </source>
</reference>
<dbReference type="AlphaFoldDB" id="A0A066V950"/>
<evidence type="ECO:0000256" key="1">
    <source>
        <dbReference type="ARBA" id="ARBA00006566"/>
    </source>
</evidence>
<dbReference type="GeneID" id="25267069"/>
<protein>
    <submittedName>
        <fullName evidence="9">Galactokinase</fullName>
    </submittedName>
</protein>
<dbReference type="NCBIfam" id="TIGR00131">
    <property type="entry name" value="gal_kin"/>
    <property type="match status" value="1"/>
</dbReference>
<dbReference type="GO" id="GO:0006012">
    <property type="term" value="P:galactose metabolic process"/>
    <property type="evidence" value="ECO:0007669"/>
    <property type="project" value="UniProtKB-KW"/>
</dbReference>
<dbReference type="InterPro" id="IPR020568">
    <property type="entry name" value="Ribosomal_Su5_D2-typ_SF"/>
</dbReference>
<dbReference type="PANTHER" id="PTHR10457">
    <property type="entry name" value="MEVALONATE KINASE/GALACTOKINASE"/>
    <property type="match status" value="1"/>
</dbReference>
<evidence type="ECO:0000259" key="8">
    <source>
        <dbReference type="Pfam" id="PF10509"/>
    </source>
</evidence>
<dbReference type="FunCoup" id="A0A066V950">
    <property type="interactions" value="247"/>
</dbReference>
<evidence type="ECO:0000259" key="7">
    <source>
        <dbReference type="Pfam" id="PF08544"/>
    </source>
</evidence>
<name>A0A066V950_TILAU</name>
<dbReference type="PIRSF" id="PIRSF000530">
    <property type="entry name" value="Galactokinase"/>
    <property type="match status" value="1"/>
</dbReference>
<dbReference type="FunFam" id="3.30.230.10:FF:000056">
    <property type="entry name" value="GAL1p Galactokinase"/>
    <property type="match status" value="1"/>
</dbReference>
<dbReference type="SUPFAM" id="SSF54211">
    <property type="entry name" value="Ribosomal protein S5 domain 2-like"/>
    <property type="match status" value="1"/>
</dbReference>
<proteinExistence type="inferred from homology"/>
<dbReference type="InterPro" id="IPR006206">
    <property type="entry name" value="Mevalonate/galactokinase"/>
</dbReference>
<dbReference type="PANTHER" id="PTHR10457:SF7">
    <property type="entry name" value="GALACTOKINASE-RELATED"/>
    <property type="match status" value="1"/>
</dbReference>
<keyword evidence="10" id="KW-1185">Reference proteome</keyword>
<dbReference type="EMBL" id="JMSN01000121">
    <property type="protein sequence ID" value="KDN38267.1"/>
    <property type="molecule type" value="Genomic_DNA"/>
</dbReference>
<dbReference type="OrthoDB" id="187738at2759"/>
<feature type="domain" description="GHMP kinase C-terminal" evidence="7">
    <location>
        <begin position="433"/>
        <end position="503"/>
    </location>
</feature>
<dbReference type="GO" id="GO:0004335">
    <property type="term" value="F:galactokinase activity"/>
    <property type="evidence" value="ECO:0007669"/>
    <property type="project" value="InterPro"/>
</dbReference>
<organism evidence="9 10">
    <name type="scientific">Tilletiaria anomala (strain ATCC 24038 / CBS 436.72 / UBC 951)</name>
    <dbReference type="NCBI Taxonomy" id="1037660"/>
    <lineage>
        <taxon>Eukaryota</taxon>
        <taxon>Fungi</taxon>
        <taxon>Dikarya</taxon>
        <taxon>Basidiomycota</taxon>
        <taxon>Ustilaginomycotina</taxon>
        <taxon>Exobasidiomycetes</taxon>
        <taxon>Georgefischeriales</taxon>
        <taxon>Tilletiariaceae</taxon>
        <taxon>Tilletiaria</taxon>
    </lineage>
</organism>
<dbReference type="Gene3D" id="3.30.70.3170">
    <property type="match status" value="1"/>
</dbReference>
<dbReference type="OMA" id="GFHDTYF"/>
<keyword evidence="9" id="KW-0418">Kinase</keyword>
<dbReference type="Gene3D" id="1.20.1440.340">
    <property type="match status" value="1"/>
</dbReference>
<dbReference type="GO" id="GO:0005829">
    <property type="term" value="C:cytosol"/>
    <property type="evidence" value="ECO:0007669"/>
    <property type="project" value="TreeGrafter"/>
</dbReference>
<evidence type="ECO:0000256" key="2">
    <source>
        <dbReference type="ARBA" id="ARBA00022741"/>
    </source>
</evidence>
<dbReference type="Gene3D" id="3.30.230.10">
    <property type="match status" value="1"/>
</dbReference>
<dbReference type="InterPro" id="IPR036554">
    <property type="entry name" value="GHMP_kinase_C_sf"/>
</dbReference>
<dbReference type="InterPro" id="IPR000705">
    <property type="entry name" value="Galactokinase"/>
</dbReference>
<evidence type="ECO:0000256" key="3">
    <source>
        <dbReference type="ARBA" id="ARBA00022840"/>
    </source>
</evidence>
<keyword evidence="3" id="KW-0067">ATP-binding</keyword>
<dbReference type="PRINTS" id="PR00959">
    <property type="entry name" value="MEVGALKINASE"/>
</dbReference>
<dbReference type="Pfam" id="PF08544">
    <property type="entry name" value="GHMP_kinases_C"/>
    <property type="match status" value="1"/>
</dbReference>
<keyword evidence="5" id="KW-0119">Carbohydrate metabolism</keyword>
<comment type="caution">
    <text evidence="9">The sequence shown here is derived from an EMBL/GenBank/DDBJ whole genome shotgun (WGS) entry which is preliminary data.</text>
</comment>
<gene>
    <name evidence="9" type="ORF">K437DRAFT_291839</name>
</gene>
<dbReference type="GO" id="GO:0005524">
    <property type="term" value="F:ATP binding"/>
    <property type="evidence" value="ECO:0007669"/>
    <property type="project" value="UniProtKB-KW"/>
</dbReference>
<sequence length="536" mass="58390">MAGSETYIPLVSSLDKIYSTSQTLAKEGARWDNLMNEFERQYGKKPDFVARAPGRVNIIGEHVDHQGFSVLPAAIEMDILMVVKITPAKGGADDSKVKFVLSNTTPRFERATFETEFKQGCQDVLLNHEGGDRWANYFKVAVKGLHPHLPPATLSPSTRPALIEVLVNGTIPPESSLSSSAAMTSCSSIVVLEAFGARNLISRREMAEVAIESERLVGVNSGGMDQAASIFGVPGHALHIEFYPELKATPTRMPKCDPSHTFVIANTLIVSDKKVTGPIHYNLRTVELRLASRAIAKKLDLPMTEATAQLNGLLRAFYEKNSLPTGDAGVEQARKEAGDEGARIFYFGRIAEDAIPKEAVTRVEAEKLTGYSGTAYDDEFLSRFPIRGERFELYKRAHHVFDEALRTLRFRKILGDATAAQSMAADGGAAQYAQLGKMLDDCHTSMRDFYQASCPELETVVQIAKQNGALGSRLTGAGWGGSTVSLVPSAQVPRLLDALKEGYFKKRFPDITQEKIDQSLLATEPAGGACVYAIAA</sequence>